<sequence>MFHGSRACERTGRRGGSREAQVGGSCCPWGCVGGVECGTRGRSVSVGLSTQHFECVHRGMQRVSWGTCQGNPSRITPRHVTGVTFLLPINKHGHNVRAELPATITI</sequence>
<dbReference type="EMBL" id="JAINUG010000021">
    <property type="protein sequence ID" value="KAJ8411699.1"/>
    <property type="molecule type" value="Genomic_DNA"/>
</dbReference>
<gene>
    <name evidence="2" type="ORF">AAFF_G00153370</name>
</gene>
<organism evidence="2 3">
    <name type="scientific">Aldrovandia affinis</name>
    <dbReference type="NCBI Taxonomy" id="143900"/>
    <lineage>
        <taxon>Eukaryota</taxon>
        <taxon>Metazoa</taxon>
        <taxon>Chordata</taxon>
        <taxon>Craniata</taxon>
        <taxon>Vertebrata</taxon>
        <taxon>Euteleostomi</taxon>
        <taxon>Actinopterygii</taxon>
        <taxon>Neopterygii</taxon>
        <taxon>Teleostei</taxon>
        <taxon>Notacanthiformes</taxon>
        <taxon>Halosauridae</taxon>
        <taxon>Aldrovandia</taxon>
    </lineage>
</organism>
<proteinExistence type="predicted"/>
<dbReference type="Proteomes" id="UP001221898">
    <property type="component" value="Unassembled WGS sequence"/>
</dbReference>
<protein>
    <submittedName>
        <fullName evidence="2">Uncharacterized protein</fullName>
    </submittedName>
</protein>
<accession>A0AAD7SZL2</accession>
<reference evidence="2" key="1">
    <citation type="journal article" date="2023" name="Science">
        <title>Genome structures resolve the early diversification of teleost fishes.</title>
        <authorList>
            <person name="Parey E."/>
            <person name="Louis A."/>
            <person name="Montfort J."/>
            <person name="Bouchez O."/>
            <person name="Roques C."/>
            <person name="Iampietro C."/>
            <person name="Lluch J."/>
            <person name="Castinel A."/>
            <person name="Donnadieu C."/>
            <person name="Desvignes T."/>
            <person name="Floi Bucao C."/>
            <person name="Jouanno E."/>
            <person name="Wen M."/>
            <person name="Mejri S."/>
            <person name="Dirks R."/>
            <person name="Jansen H."/>
            <person name="Henkel C."/>
            <person name="Chen W.J."/>
            <person name="Zahm M."/>
            <person name="Cabau C."/>
            <person name="Klopp C."/>
            <person name="Thompson A.W."/>
            <person name="Robinson-Rechavi M."/>
            <person name="Braasch I."/>
            <person name="Lecointre G."/>
            <person name="Bobe J."/>
            <person name="Postlethwait J.H."/>
            <person name="Berthelot C."/>
            <person name="Roest Crollius H."/>
            <person name="Guiguen Y."/>
        </authorList>
    </citation>
    <scope>NUCLEOTIDE SEQUENCE</scope>
    <source>
        <strain evidence="2">NC1722</strain>
    </source>
</reference>
<keyword evidence="3" id="KW-1185">Reference proteome</keyword>
<evidence type="ECO:0000256" key="1">
    <source>
        <dbReference type="SAM" id="MobiDB-lite"/>
    </source>
</evidence>
<comment type="caution">
    <text evidence="2">The sequence shown here is derived from an EMBL/GenBank/DDBJ whole genome shotgun (WGS) entry which is preliminary data.</text>
</comment>
<feature type="compositionally biased region" description="Basic and acidic residues" evidence="1">
    <location>
        <begin position="1"/>
        <end position="12"/>
    </location>
</feature>
<name>A0AAD7SZL2_9TELE</name>
<evidence type="ECO:0000313" key="3">
    <source>
        <dbReference type="Proteomes" id="UP001221898"/>
    </source>
</evidence>
<evidence type="ECO:0000313" key="2">
    <source>
        <dbReference type="EMBL" id="KAJ8411699.1"/>
    </source>
</evidence>
<feature type="region of interest" description="Disordered" evidence="1">
    <location>
        <begin position="1"/>
        <end position="22"/>
    </location>
</feature>
<dbReference type="AlphaFoldDB" id="A0AAD7SZL2"/>